<sequence>MGNSQSADEARSIILSGDAPKLLPTSSVGESTGKPITCSGWICEGGRTPSAICNTSLSQITVLTPGPTQIRVKIYAAGVNNADVNHLKSDLEERKLRRLSATSACGADGAGVIESIGWSDPGECDLKVGDRVLFLADFFSAEGGTFCQYAVVDRDIVSKIPPQAESTLSFPEAGALPTAGGTAFVALFDKLRIQSGQSIFISDATTDIGSVAVQLAHFYGLHVFASGPKSDLGFVKQLGADTALDQNSNTLVKCILEESNNYGVDFVLECGDAALAEEHSQVLRQGGSICLVSGLLKPSCDLCVRNQYSIHYVSVHSMLHTALAKAQLRPLLDLLVQLHMEGAFRFPNLVQVPLARANNALNFLANHHVRGKLVLTDFHEGQSSSTP</sequence>
<evidence type="ECO:0000313" key="2">
    <source>
        <dbReference type="EMBL" id="CAD2222648.1"/>
    </source>
</evidence>
<dbReference type="InterPro" id="IPR036291">
    <property type="entry name" value="NAD(P)-bd_dom_sf"/>
</dbReference>
<accession>A0A7G2CS45</accession>
<dbReference type="AlphaFoldDB" id="A0A7G2CS45"/>
<dbReference type="SUPFAM" id="SSF50129">
    <property type="entry name" value="GroES-like"/>
    <property type="match status" value="1"/>
</dbReference>
<dbReference type="SMART" id="SM00829">
    <property type="entry name" value="PKS_ER"/>
    <property type="match status" value="1"/>
</dbReference>
<feature type="domain" description="Enoyl reductase (ER)" evidence="1">
    <location>
        <begin position="55"/>
        <end position="375"/>
    </location>
</feature>
<dbReference type="InterPro" id="IPR052733">
    <property type="entry name" value="Chloroplast_QOR"/>
</dbReference>
<dbReference type="SUPFAM" id="SSF51735">
    <property type="entry name" value="NAD(P)-binding Rossmann-fold domains"/>
    <property type="match status" value="1"/>
</dbReference>
<dbReference type="Gene3D" id="3.90.180.10">
    <property type="entry name" value="Medium-chain alcohol dehydrogenases, catalytic domain"/>
    <property type="match status" value="1"/>
</dbReference>
<dbReference type="PANTHER" id="PTHR44013">
    <property type="entry name" value="ZINC-TYPE ALCOHOL DEHYDROGENASE-LIKE PROTEIN C16A3.02C"/>
    <property type="match status" value="1"/>
</dbReference>
<dbReference type="InterPro" id="IPR013149">
    <property type="entry name" value="ADH-like_C"/>
</dbReference>
<gene>
    <name evidence="2" type="ORF">ADEAN_001019500</name>
</gene>
<dbReference type="GO" id="GO:0016491">
    <property type="term" value="F:oxidoreductase activity"/>
    <property type="evidence" value="ECO:0007669"/>
    <property type="project" value="InterPro"/>
</dbReference>
<dbReference type="Proteomes" id="UP000515908">
    <property type="component" value="Chromosome 27"/>
</dbReference>
<dbReference type="Pfam" id="PF00107">
    <property type="entry name" value="ADH_zinc_N"/>
    <property type="match status" value="1"/>
</dbReference>
<protein>
    <submittedName>
        <fullName evidence="2">Alcohol dehydrogenase GroES-like domain/Zinc-binding dehydrogenase, putative</fullName>
    </submittedName>
</protein>
<dbReference type="InterPro" id="IPR020843">
    <property type="entry name" value="ER"/>
</dbReference>
<dbReference type="EMBL" id="LR877171">
    <property type="protein sequence ID" value="CAD2222648.1"/>
    <property type="molecule type" value="Genomic_DNA"/>
</dbReference>
<keyword evidence="3" id="KW-1185">Reference proteome</keyword>
<evidence type="ECO:0000313" key="3">
    <source>
        <dbReference type="Proteomes" id="UP000515908"/>
    </source>
</evidence>
<organism evidence="2 3">
    <name type="scientific">Angomonas deanei</name>
    <dbReference type="NCBI Taxonomy" id="59799"/>
    <lineage>
        <taxon>Eukaryota</taxon>
        <taxon>Discoba</taxon>
        <taxon>Euglenozoa</taxon>
        <taxon>Kinetoplastea</taxon>
        <taxon>Metakinetoplastina</taxon>
        <taxon>Trypanosomatida</taxon>
        <taxon>Trypanosomatidae</taxon>
        <taxon>Strigomonadinae</taxon>
        <taxon>Angomonas</taxon>
    </lineage>
</organism>
<dbReference type="InterPro" id="IPR011032">
    <property type="entry name" value="GroES-like_sf"/>
</dbReference>
<evidence type="ECO:0000259" key="1">
    <source>
        <dbReference type="SMART" id="SM00829"/>
    </source>
</evidence>
<dbReference type="PANTHER" id="PTHR44013:SF1">
    <property type="entry name" value="ZINC-TYPE ALCOHOL DEHYDROGENASE-LIKE PROTEIN C16A3.02C"/>
    <property type="match status" value="1"/>
</dbReference>
<dbReference type="Pfam" id="PF08240">
    <property type="entry name" value="ADH_N"/>
    <property type="match status" value="1"/>
</dbReference>
<proteinExistence type="predicted"/>
<dbReference type="VEuPathDB" id="TriTrypDB:ADEAN_001019500"/>
<reference evidence="2 3" key="1">
    <citation type="submission" date="2020-08" db="EMBL/GenBank/DDBJ databases">
        <authorList>
            <person name="Newling K."/>
            <person name="Davey J."/>
            <person name="Forrester S."/>
        </authorList>
    </citation>
    <scope>NUCLEOTIDE SEQUENCE [LARGE SCALE GENOMIC DNA]</scope>
    <source>
        <strain evidence="3">Crithidia deanei Carvalho (ATCC PRA-265)</strain>
    </source>
</reference>
<name>A0A7G2CS45_9TRYP</name>
<dbReference type="InterPro" id="IPR013154">
    <property type="entry name" value="ADH-like_N"/>
</dbReference>